<organism evidence="2 3">
    <name type="scientific">Oldenlandia corymbosa var. corymbosa</name>
    <dbReference type="NCBI Taxonomy" id="529605"/>
    <lineage>
        <taxon>Eukaryota</taxon>
        <taxon>Viridiplantae</taxon>
        <taxon>Streptophyta</taxon>
        <taxon>Embryophyta</taxon>
        <taxon>Tracheophyta</taxon>
        <taxon>Spermatophyta</taxon>
        <taxon>Magnoliopsida</taxon>
        <taxon>eudicotyledons</taxon>
        <taxon>Gunneridae</taxon>
        <taxon>Pentapetalae</taxon>
        <taxon>asterids</taxon>
        <taxon>lamiids</taxon>
        <taxon>Gentianales</taxon>
        <taxon>Rubiaceae</taxon>
        <taxon>Rubioideae</taxon>
        <taxon>Spermacoceae</taxon>
        <taxon>Hedyotis-Oldenlandia complex</taxon>
        <taxon>Oldenlandia</taxon>
    </lineage>
</organism>
<evidence type="ECO:0000313" key="3">
    <source>
        <dbReference type="Proteomes" id="UP001161247"/>
    </source>
</evidence>
<name>A0AAV1DH81_OLDCO</name>
<feature type="region of interest" description="Disordered" evidence="1">
    <location>
        <begin position="94"/>
        <end position="149"/>
    </location>
</feature>
<feature type="compositionally biased region" description="Low complexity" evidence="1">
    <location>
        <begin position="103"/>
        <end position="113"/>
    </location>
</feature>
<feature type="region of interest" description="Disordered" evidence="1">
    <location>
        <begin position="1"/>
        <end position="32"/>
    </location>
</feature>
<feature type="compositionally biased region" description="Acidic residues" evidence="1">
    <location>
        <begin position="115"/>
        <end position="132"/>
    </location>
</feature>
<keyword evidence="3" id="KW-1185">Reference proteome</keyword>
<sequence length="191" mass="20904">MPQNCAQADAMTQFPHPGDNPDSGTGPSIPVPPTIYTRHTVEDGEIVEQQYIMVGAFKVPLFEYRAHNANDTPRSIPSRQICIDFLVAINSDDLEETDVQTDPSRCPSRSSSPILEEEETEPREDPDTDLDDNSSSSARQLSPPPQVLETMGPLPLTLLVPMVNHEAAINWAVQEAGITTDSGRVAAKRKI</sequence>
<accession>A0AAV1DH81</accession>
<evidence type="ECO:0000313" key="2">
    <source>
        <dbReference type="EMBL" id="CAI9106374.1"/>
    </source>
</evidence>
<gene>
    <name evidence="2" type="ORF">OLC1_LOCUS14882</name>
</gene>
<dbReference type="AlphaFoldDB" id="A0AAV1DH81"/>
<dbReference type="Proteomes" id="UP001161247">
    <property type="component" value="Chromosome 5"/>
</dbReference>
<protein>
    <submittedName>
        <fullName evidence="2">OLC1v1005513C1</fullName>
    </submittedName>
</protein>
<proteinExistence type="predicted"/>
<evidence type="ECO:0000256" key="1">
    <source>
        <dbReference type="SAM" id="MobiDB-lite"/>
    </source>
</evidence>
<dbReference type="EMBL" id="OX459122">
    <property type="protein sequence ID" value="CAI9106374.1"/>
    <property type="molecule type" value="Genomic_DNA"/>
</dbReference>
<reference evidence="2" key="1">
    <citation type="submission" date="2023-03" db="EMBL/GenBank/DDBJ databases">
        <authorList>
            <person name="Julca I."/>
        </authorList>
    </citation>
    <scope>NUCLEOTIDE SEQUENCE</scope>
</reference>